<reference evidence="1" key="2">
    <citation type="journal article" date="2015" name="Data Brief">
        <title>Shoot transcriptome of the giant reed, Arundo donax.</title>
        <authorList>
            <person name="Barrero R.A."/>
            <person name="Guerrero F.D."/>
            <person name="Moolhuijzen P."/>
            <person name="Goolsby J.A."/>
            <person name="Tidwell J."/>
            <person name="Bellgard S.E."/>
            <person name="Bellgard M.I."/>
        </authorList>
    </citation>
    <scope>NUCLEOTIDE SEQUENCE</scope>
    <source>
        <tissue evidence="1">Shoot tissue taken approximately 20 cm above the soil surface</tissue>
    </source>
</reference>
<organism evidence="1">
    <name type="scientific">Arundo donax</name>
    <name type="common">Giant reed</name>
    <name type="synonym">Donax arundinaceus</name>
    <dbReference type="NCBI Taxonomy" id="35708"/>
    <lineage>
        <taxon>Eukaryota</taxon>
        <taxon>Viridiplantae</taxon>
        <taxon>Streptophyta</taxon>
        <taxon>Embryophyta</taxon>
        <taxon>Tracheophyta</taxon>
        <taxon>Spermatophyta</taxon>
        <taxon>Magnoliopsida</taxon>
        <taxon>Liliopsida</taxon>
        <taxon>Poales</taxon>
        <taxon>Poaceae</taxon>
        <taxon>PACMAD clade</taxon>
        <taxon>Arundinoideae</taxon>
        <taxon>Arundineae</taxon>
        <taxon>Arundo</taxon>
    </lineage>
</organism>
<dbReference type="EMBL" id="GBRH01163254">
    <property type="protein sequence ID" value="JAE34642.1"/>
    <property type="molecule type" value="Transcribed_RNA"/>
</dbReference>
<proteinExistence type="predicted"/>
<protein>
    <submittedName>
        <fullName evidence="1">Uncharacterized protein</fullName>
    </submittedName>
</protein>
<accession>A0A0A9HD43</accession>
<evidence type="ECO:0000313" key="1">
    <source>
        <dbReference type="EMBL" id="JAE34642.1"/>
    </source>
</evidence>
<dbReference type="AlphaFoldDB" id="A0A0A9HD43"/>
<sequence>MQSTSGLIPYQRSLKGVAHCFFSLTPTAYRVKLF</sequence>
<name>A0A0A9HD43_ARUDO</name>
<reference evidence="1" key="1">
    <citation type="submission" date="2014-09" db="EMBL/GenBank/DDBJ databases">
        <authorList>
            <person name="Magalhaes I.L.F."/>
            <person name="Oliveira U."/>
            <person name="Santos F.R."/>
            <person name="Vidigal T.H.D.A."/>
            <person name="Brescovit A.D."/>
            <person name="Santos A.J."/>
        </authorList>
    </citation>
    <scope>NUCLEOTIDE SEQUENCE</scope>
    <source>
        <tissue evidence="1">Shoot tissue taken approximately 20 cm above the soil surface</tissue>
    </source>
</reference>